<sequence>MKEILKSTVRYFLVTATVLVFSVLTGIYVPTKGNLDIPFFIFLLILSLLAGIVEYLFKKLFEYFKFK</sequence>
<reference evidence="2" key="3">
    <citation type="submission" date="2018-03" db="EMBL/GenBank/DDBJ databases">
        <authorList>
            <person name="Jeon C.O."/>
        </authorList>
    </citation>
    <scope>NUCLEOTIDE SEQUENCE</scope>
    <source>
        <strain evidence="2">JCM 31126</strain>
    </source>
</reference>
<keyword evidence="1" id="KW-0812">Transmembrane</keyword>
<dbReference type="AlphaFoldDB" id="A0AA37XJ45"/>
<dbReference type="EMBL" id="CP027783">
    <property type="protein sequence ID" value="AYW48873.1"/>
    <property type="molecule type" value="Genomic_DNA"/>
</dbReference>
<feature type="transmembrane region" description="Helical" evidence="1">
    <location>
        <begin position="37"/>
        <end position="57"/>
    </location>
</feature>
<evidence type="ECO:0000256" key="1">
    <source>
        <dbReference type="SAM" id="Phobius"/>
    </source>
</evidence>
<evidence type="ECO:0000313" key="4">
    <source>
        <dbReference type="Proteomes" id="UP000268310"/>
    </source>
</evidence>
<accession>A0AA37XJ45</accession>
<keyword evidence="4" id="KW-1185">Reference proteome</keyword>
<reference evidence="3 5" key="2">
    <citation type="journal article" date="2014" name="Int. J. Syst. Evol. Microbiol.">
        <title>Complete genome sequence of Corynebacterium casei LMG S-19264T (=DSM 44701T), isolated from a smear-ripened cheese.</title>
        <authorList>
            <consortium name="US DOE Joint Genome Institute (JGI-PGF)"/>
            <person name="Walter F."/>
            <person name="Albersmeier A."/>
            <person name="Kalinowski J."/>
            <person name="Ruckert C."/>
        </authorList>
    </citation>
    <scope>NUCLEOTIDE SEQUENCE [LARGE SCALE GENOMIC DNA]</scope>
    <source>
        <strain evidence="3 5">NBRC 114545</strain>
    </source>
</reference>
<reference evidence="2 4" key="1">
    <citation type="journal article" date="2012" name="Int. J. Syst. Evol. Microbiol.">
        <title>Characterization of Tetragenococcus strains from sugar thick juice reveals a novel species, Tetragenococcus osmophilus sp. nov., and divides Tetragenococcus halophilus into two subspecies, T. halophilus subsp. halophilus subsp. nov. and T. halophilus subsp. flandriensis subsp. nov.</title>
        <authorList>
            <person name="Juste A."/>
            <person name="Van Trappen S."/>
            <person name="Verreth C."/>
            <person name="Cleenwerck I."/>
            <person name="De Vos P."/>
            <person name="Lievens B."/>
            <person name="Willems K.A."/>
        </authorList>
    </citation>
    <scope>NUCLEOTIDE SEQUENCE [LARGE SCALE GENOMIC DNA]</scope>
    <source>
        <strain evidence="2 4">JCM 31126</strain>
    </source>
</reference>
<gene>
    <name evidence="2" type="ORF">C7K38_11075</name>
    <name evidence="3" type="ORF">GCM10025885_03510</name>
</gene>
<protein>
    <submittedName>
        <fullName evidence="3">Uncharacterized protein</fullName>
    </submittedName>
</protein>
<feature type="transmembrane region" description="Helical" evidence="1">
    <location>
        <begin position="12"/>
        <end position="31"/>
    </location>
</feature>
<keyword evidence="1" id="KW-1133">Transmembrane helix</keyword>
<dbReference type="EMBL" id="BSUW01000001">
    <property type="protein sequence ID" value="GMA71302.1"/>
    <property type="molecule type" value="Genomic_DNA"/>
</dbReference>
<name>A0AA37XJ45_9ENTE</name>
<evidence type="ECO:0000313" key="2">
    <source>
        <dbReference type="EMBL" id="AYW48873.1"/>
    </source>
</evidence>
<reference evidence="3" key="4">
    <citation type="submission" date="2023-02" db="EMBL/GenBank/DDBJ databases">
        <authorList>
            <person name="Sun Q."/>
            <person name="Mori K."/>
        </authorList>
    </citation>
    <scope>NUCLEOTIDE SEQUENCE</scope>
    <source>
        <strain evidence="3">NBRC 114545</strain>
    </source>
</reference>
<dbReference type="Proteomes" id="UP001157039">
    <property type="component" value="Unassembled WGS sequence"/>
</dbReference>
<dbReference type="KEGG" id="too:C7K38_11075"/>
<evidence type="ECO:0000313" key="5">
    <source>
        <dbReference type="Proteomes" id="UP001157039"/>
    </source>
</evidence>
<evidence type="ECO:0000313" key="3">
    <source>
        <dbReference type="EMBL" id="GMA71302.1"/>
    </source>
</evidence>
<proteinExistence type="predicted"/>
<keyword evidence="1" id="KW-0472">Membrane</keyword>
<organism evidence="3 5">
    <name type="scientific">Tetragenococcus osmophilus</name>
    <dbReference type="NCBI Taxonomy" id="526944"/>
    <lineage>
        <taxon>Bacteria</taxon>
        <taxon>Bacillati</taxon>
        <taxon>Bacillota</taxon>
        <taxon>Bacilli</taxon>
        <taxon>Lactobacillales</taxon>
        <taxon>Enterococcaceae</taxon>
        <taxon>Tetragenococcus</taxon>
    </lineage>
</organism>
<dbReference type="Proteomes" id="UP000268310">
    <property type="component" value="Chromosome"/>
</dbReference>
<dbReference type="RefSeq" id="WP_123936638.1">
    <property type="nucleotide sequence ID" value="NZ_BSUW01000001.1"/>
</dbReference>